<keyword evidence="3" id="KW-0560">Oxidoreductase</keyword>
<dbReference type="PRINTS" id="PR00457">
    <property type="entry name" value="ANPEROXIDASE"/>
</dbReference>
<name>A0AAV2SS31_MEGNR</name>
<dbReference type="EMBL" id="CAXKWB010113904">
    <property type="protein sequence ID" value="CAL4234850.1"/>
    <property type="molecule type" value="Genomic_DNA"/>
</dbReference>
<gene>
    <name evidence="5" type="ORF">MNOR_LOCUS40028</name>
</gene>
<evidence type="ECO:0000256" key="3">
    <source>
        <dbReference type="ARBA" id="ARBA00022559"/>
    </source>
</evidence>
<feature type="non-terminal residue" evidence="5">
    <location>
        <position position="165"/>
    </location>
</feature>
<dbReference type="PANTHER" id="PTHR11475:SF4">
    <property type="entry name" value="CHORION PEROXIDASE"/>
    <property type="match status" value="1"/>
</dbReference>
<dbReference type="InterPro" id="IPR010255">
    <property type="entry name" value="Haem_peroxidase_sf"/>
</dbReference>
<keyword evidence="4" id="KW-0325">Glycoprotein</keyword>
<dbReference type="InterPro" id="IPR037120">
    <property type="entry name" value="Haem_peroxidase_sf_animal"/>
</dbReference>
<dbReference type="GO" id="GO:0006979">
    <property type="term" value="P:response to oxidative stress"/>
    <property type="evidence" value="ECO:0007669"/>
    <property type="project" value="InterPro"/>
</dbReference>
<reference evidence="5 6" key="1">
    <citation type="submission" date="2024-05" db="EMBL/GenBank/DDBJ databases">
        <authorList>
            <person name="Wallberg A."/>
        </authorList>
    </citation>
    <scope>NUCLEOTIDE SEQUENCE [LARGE SCALE GENOMIC DNA]</scope>
</reference>
<evidence type="ECO:0000313" key="6">
    <source>
        <dbReference type="Proteomes" id="UP001497623"/>
    </source>
</evidence>
<proteinExistence type="predicted"/>
<dbReference type="GO" id="GO:0020037">
    <property type="term" value="F:heme binding"/>
    <property type="evidence" value="ECO:0007669"/>
    <property type="project" value="InterPro"/>
</dbReference>
<comment type="caution">
    <text evidence="5">The sequence shown here is derived from an EMBL/GenBank/DDBJ whole genome shotgun (WGS) entry which is preliminary data.</text>
</comment>
<evidence type="ECO:0000313" key="5">
    <source>
        <dbReference type="EMBL" id="CAL4234850.1"/>
    </source>
</evidence>
<dbReference type="InterPro" id="IPR019791">
    <property type="entry name" value="Haem_peroxidase_animal"/>
</dbReference>
<dbReference type="Proteomes" id="UP001497623">
    <property type="component" value="Unassembled WGS sequence"/>
</dbReference>
<dbReference type="PROSITE" id="PS50292">
    <property type="entry name" value="PEROXIDASE_3"/>
    <property type="match status" value="1"/>
</dbReference>
<comment type="subcellular location">
    <subcellularLocation>
        <location evidence="1">Secreted</location>
    </subcellularLocation>
</comment>
<accession>A0AAV2SS31</accession>
<evidence type="ECO:0000256" key="4">
    <source>
        <dbReference type="ARBA" id="ARBA00023180"/>
    </source>
</evidence>
<organism evidence="5 6">
    <name type="scientific">Meganyctiphanes norvegica</name>
    <name type="common">Northern krill</name>
    <name type="synonym">Thysanopoda norvegica</name>
    <dbReference type="NCBI Taxonomy" id="48144"/>
    <lineage>
        <taxon>Eukaryota</taxon>
        <taxon>Metazoa</taxon>
        <taxon>Ecdysozoa</taxon>
        <taxon>Arthropoda</taxon>
        <taxon>Crustacea</taxon>
        <taxon>Multicrustacea</taxon>
        <taxon>Malacostraca</taxon>
        <taxon>Eumalacostraca</taxon>
        <taxon>Eucarida</taxon>
        <taxon>Euphausiacea</taxon>
        <taxon>Euphausiidae</taxon>
        <taxon>Meganyctiphanes</taxon>
    </lineage>
</organism>
<keyword evidence="2" id="KW-0964">Secreted</keyword>
<dbReference type="Pfam" id="PF03098">
    <property type="entry name" value="An_peroxidase"/>
    <property type="match status" value="1"/>
</dbReference>
<evidence type="ECO:0000256" key="2">
    <source>
        <dbReference type="ARBA" id="ARBA00022525"/>
    </source>
</evidence>
<protein>
    <submittedName>
        <fullName evidence="5">Uncharacterized protein</fullName>
    </submittedName>
</protein>
<sequence>MGCCEGGIPDSQEDDNCRPIDVSNDPIFLKARRRCLRFVRSLVASKGCSTGSLGPREQLNQVTSYLDASQVYGSDDEEAQGLRTLSGGLLKESQPPSKRQGAFLPREKCPMSNSIEPECFEAGDVRVNEQPALTSMHTLWLRVHNNIARKLSYINPSWDDEILYQ</sequence>
<dbReference type="PANTHER" id="PTHR11475">
    <property type="entry name" value="OXIDASE/PEROXIDASE"/>
    <property type="match status" value="1"/>
</dbReference>
<dbReference type="GO" id="GO:0004601">
    <property type="term" value="F:peroxidase activity"/>
    <property type="evidence" value="ECO:0007669"/>
    <property type="project" value="UniProtKB-KW"/>
</dbReference>
<dbReference type="SUPFAM" id="SSF48113">
    <property type="entry name" value="Heme-dependent peroxidases"/>
    <property type="match status" value="1"/>
</dbReference>
<dbReference type="AlphaFoldDB" id="A0AAV2SS31"/>
<keyword evidence="3" id="KW-0575">Peroxidase</keyword>
<keyword evidence="6" id="KW-1185">Reference proteome</keyword>
<dbReference type="Gene3D" id="1.10.640.10">
    <property type="entry name" value="Haem peroxidase domain superfamily, animal type"/>
    <property type="match status" value="1"/>
</dbReference>
<evidence type="ECO:0000256" key="1">
    <source>
        <dbReference type="ARBA" id="ARBA00004613"/>
    </source>
</evidence>
<dbReference type="GO" id="GO:0005576">
    <property type="term" value="C:extracellular region"/>
    <property type="evidence" value="ECO:0007669"/>
    <property type="project" value="UniProtKB-SubCell"/>
</dbReference>